<dbReference type="InterPro" id="IPR000304">
    <property type="entry name" value="Pyrroline-COOH_reductase"/>
</dbReference>
<comment type="function">
    <text evidence="4">Catalyzes the reduction of 1-pyrroline-5-carboxylate (PCA) to L-proline.</text>
</comment>
<dbReference type="PIRSF" id="PIRSF000193">
    <property type="entry name" value="Pyrrol-5-carb_rd"/>
    <property type="match status" value="1"/>
</dbReference>
<organism evidence="9 10">
    <name type="scientific">[Mycobacterium] burgundiense</name>
    <dbReference type="NCBI Taxonomy" id="3064286"/>
    <lineage>
        <taxon>Bacteria</taxon>
        <taxon>Bacillati</taxon>
        <taxon>Actinomycetota</taxon>
        <taxon>Actinomycetes</taxon>
        <taxon>Mycobacteriales</taxon>
        <taxon>Mycobacteriaceae</taxon>
        <taxon>Mycolicibacterium</taxon>
    </lineage>
</organism>
<evidence type="ECO:0000256" key="4">
    <source>
        <dbReference type="HAMAP-Rule" id="MF_01925"/>
    </source>
</evidence>
<feature type="domain" description="Pyrroline-5-carboxylate reductase dimerisation" evidence="8">
    <location>
        <begin position="165"/>
        <end position="286"/>
    </location>
</feature>
<dbReference type="InterPro" id="IPR008927">
    <property type="entry name" value="6-PGluconate_DH-like_C_sf"/>
</dbReference>
<keyword evidence="3 4" id="KW-0560">Oxidoreductase</keyword>
<dbReference type="HAMAP" id="MF_01925">
    <property type="entry name" value="P5C_reductase"/>
    <property type="match status" value="1"/>
</dbReference>
<dbReference type="InterPro" id="IPR028939">
    <property type="entry name" value="P5C_Rdtase_cat_N"/>
</dbReference>
<dbReference type="InterPro" id="IPR029036">
    <property type="entry name" value="P5CR_dimer"/>
</dbReference>
<dbReference type="GO" id="GO:0004735">
    <property type="term" value="F:pyrroline-5-carboxylate reductase activity"/>
    <property type="evidence" value="ECO:0007669"/>
    <property type="project" value="UniProtKB-EC"/>
</dbReference>
<evidence type="ECO:0000256" key="5">
    <source>
        <dbReference type="NCBIfam" id="TIGR00112"/>
    </source>
</evidence>
<comment type="catalytic activity">
    <reaction evidence="4 6">
        <text>L-proline + NADP(+) = (S)-1-pyrroline-5-carboxylate + NADPH + 2 H(+)</text>
        <dbReference type="Rhea" id="RHEA:14109"/>
        <dbReference type="ChEBI" id="CHEBI:15378"/>
        <dbReference type="ChEBI" id="CHEBI:17388"/>
        <dbReference type="ChEBI" id="CHEBI:57783"/>
        <dbReference type="ChEBI" id="CHEBI:58349"/>
        <dbReference type="ChEBI" id="CHEBI:60039"/>
        <dbReference type="EC" id="1.5.1.2"/>
    </reaction>
</comment>
<dbReference type="Pfam" id="PF03807">
    <property type="entry name" value="F420_oxidored"/>
    <property type="match status" value="1"/>
</dbReference>
<gene>
    <name evidence="4 9" type="primary">proC</name>
    <name evidence="9" type="ORF">MU0053_003994</name>
</gene>
<dbReference type="SUPFAM" id="SSF51735">
    <property type="entry name" value="NAD(P)-binding Rossmann-fold domains"/>
    <property type="match status" value="1"/>
</dbReference>
<dbReference type="RefSeq" id="WP_308479322.1">
    <property type="nucleotide sequence ID" value="NZ_OY726397.1"/>
</dbReference>
<accession>A0ABM9M271</accession>
<comment type="catalytic activity">
    <reaction evidence="4">
        <text>L-proline + NAD(+) = (S)-1-pyrroline-5-carboxylate + NADH + 2 H(+)</text>
        <dbReference type="Rhea" id="RHEA:14105"/>
        <dbReference type="ChEBI" id="CHEBI:15378"/>
        <dbReference type="ChEBI" id="CHEBI:17388"/>
        <dbReference type="ChEBI" id="CHEBI:57540"/>
        <dbReference type="ChEBI" id="CHEBI:57945"/>
        <dbReference type="ChEBI" id="CHEBI:60039"/>
        <dbReference type="EC" id="1.5.1.2"/>
    </reaction>
</comment>
<evidence type="ECO:0000259" key="8">
    <source>
        <dbReference type="Pfam" id="PF14748"/>
    </source>
</evidence>
<keyword evidence="2 4" id="KW-0521">NADP</keyword>
<dbReference type="EMBL" id="OY726397">
    <property type="protein sequence ID" value="CAJ1508868.1"/>
    <property type="molecule type" value="Genomic_DNA"/>
</dbReference>
<evidence type="ECO:0000256" key="2">
    <source>
        <dbReference type="ARBA" id="ARBA00022857"/>
    </source>
</evidence>
<proteinExistence type="inferred from homology"/>
<sequence length="291" mass="29329">MARIAIIGGGSMGEALLAGLLRSGRQVKDLVVSEKMPDRAKHLSETYSVQVAPVVDAAEHANVVVIAVKPSDVEQILDEVAEAAAKAEADSAEQVFVSVAAGVTTAFFEAKLPAGSPVVRVMPNAPALVGAGVSALAKGRFVTPEQLKGVSELFDCVGGVLTVAESQLDAVTAVSGSGPAYFFLMVEALVDAGVAQGLSRPVATDLVVQTMAGSAAMLLEGLDKARRPAGDGAVAAGVDTTAAQLRATVTSPAGTTAAGLRELERGGLRAAVADAVAAAKTRSEQLGITTE</sequence>
<protein>
    <recommendedName>
        <fullName evidence="4 5">Pyrroline-5-carboxylate reductase</fullName>
        <shortName evidence="4">P5C reductase</shortName>
        <shortName evidence="4">P5CR</shortName>
        <ecNumber evidence="4 5">1.5.1.2</ecNumber>
    </recommendedName>
    <alternativeName>
        <fullName evidence="4">PCA reductase</fullName>
    </alternativeName>
</protein>
<dbReference type="PANTHER" id="PTHR11645:SF0">
    <property type="entry name" value="PYRROLINE-5-CARBOXYLATE REDUCTASE 3"/>
    <property type="match status" value="1"/>
</dbReference>
<dbReference type="InterPro" id="IPR036291">
    <property type="entry name" value="NAD(P)-bd_dom_sf"/>
</dbReference>
<feature type="domain" description="Pyrroline-5-carboxylate reductase catalytic N-terminal" evidence="7">
    <location>
        <begin position="3"/>
        <end position="102"/>
    </location>
</feature>
<evidence type="ECO:0000313" key="9">
    <source>
        <dbReference type="EMBL" id="CAJ1508868.1"/>
    </source>
</evidence>
<evidence type="ECO:0000256" key="3">
    <source>
        <dbReference type="ARBA" id="ARBA00023002"/>
    </source>
</evidence>
<dbReference type="Pfam" id="PF14748">
    <property type="entry name" value="P5CR_dimer"/>
    <property type="match status" value="1"/>
</dbReference>
<name>A0ABM9M271_9MYCO</name>
<comment type="pathway">
    <text evidence="4 6">Amino-acid biosynthesis; L-proline biosynthesis; L-proline from L-glutamate 5-semialdehyde: step 1/1.</text>
</comment>
<dbReference type="EC" id="1.5.1.2" evidence="4 5"/>
<dbReference type="Gene3D" id="1.10.3730.10">
    <property type="entry name" value="ProC C-terminal domain-like"/>
    <property type="match status" value="1"/>
</dbReference>
<evidence type="ECO:0000313" key="10">
    <source>
        <dbReference type="Proteomes" id="UP001190465"/>
    </source>
</evidence>
<dbReference type="PANTHER" id="PTHR11645">
    <property type="entry name" value="PYRROLINE-5-CARBOXYLATE REDUCTASE"/>
    <property type="match status" value="1"/>
</dbReference>
<dbReference type="Proteomes" id="UP001190465">
    <property type="component" value="Chromosome"/>
</dbReference>
<dbReference type="SUPFAM" id="SSF48179">
    <property type="entry name" value="6-phosphogluconate dehydrogenase C-terminal domain-like"/>
    <property type="match status" value="1"/>
</dbReference>
<dbReference type="PROSITE" id="PS00521">
    <property type="entry name" value="P5CR"/>
    <property type="match status" value="1"/>
</dbReference>
<comment type="subcellular location">
    <subcellularLocation>
        <location evidence="4">Cytoplasm</location>
    </subcellularLocation>
</comment>
<dbReference type="InterPro" id="IPR053790">
    <property type="entry name" value="P5CR-like_CS"/>
</dbReference>
<evidence type="ECO:0000259" key="7">
    <source>
        <dbReference type="Pfam" id="PF03807"/>
    </source>
</evidence>
<reference evidence="9 10" key="1">
    <citation type="submission" date="2023-08" db="EMBL/GenBank/DDBJ databases">
        <authorList>
            <person name="Folkvardsen B D."/>
            <person name="Norman A."/>
        </authorList>
    </citation>
    <scope>NUCLEOTIDE SEQUENCE [LARGE SCALE GENOMIC DNA]</scope>
    <source>
        <strain evidence="9 10">Mu0053</strain>
    </source>
</reference>
<evidence type="ECO:0000256" key="6">
    <source>
        <dbReference type="RuleBase" id="RU003903"/>
    </source>
</evidence>
<evidence type="ECO:0000256" key="1">
    <source>
        <dbReference type="ARBA" id="ARBA00005525"/>
    </source>
</evidence>
<dbReference type="NCBIfam" id="TIGR00112">
    <property type="entry name" value="proC"/>
    <property type="match status" value="1"/>
</dbReference>
<keyword evidence="4 6" id="KW-0641">Proline biosynthesis</keyword>
<keyword evidence="4" id="KW-0963">Cytoplasm</keyword>
<dbReference type="Gene3D" id="3.40.50.720">
    <property type="entry name" value="NAD(P)-binding Rossmann-like Domain"/>
    <property type="match status" value="1"/>
</dbReference>
<comment type="similarity">
    <text evidence="1 4 6">Belongs to the pyrroline-5-carboxylate reductase family.</text>
</comment>
<keyword evidence="4 6" id="KW-0028">Amino-acid biosynthesis</keyword>
<keyword evidence="10" id="KW-1185">Reference proteome</keyword>